<evidence type="ECO:0000256" key="1">
    <source>
        <dbReference type="SAM" id="MobiDB-lite"/>
    </source>
</evidence>
<protein>
    <submittedName>
        <fullName evidence="2">Uncharacterized protein</fullName>
    </submittedName>
</protein>
<reference evidence="2 3" key="1">
    <citation type="submission" date="2024-05" db="EMBL/GenBank/DDBJ databases">
        <title>Genome sequencing and assembly of Indian major carp, Cirrhinus mrigala (Hamilton, 1822).</title>
        <authorList>
            <person name="Mohindra V."/>
            <person name="Chowdhury L.M."/>
            <person name="Lal K."/>
            <person name="Jena J.K."/>
        </authorList>
    </citation>
    <scope>NUCLEOTIDE SEQUENCE [LARGE SCALE GENOMIC DNA]</scope>
    <source>
        <strain evidence="2">CM1030</strain>
        <tissue evidence="2">Blood</tissue>
    </source>
</reference>
<dbReference type="EMBL" id="JAMKFB020000013">
    <property type="protein sequence ID" value="KAL0178533.1"/>
    <property type="molecule type" value="Genomic_DNA"/>
</dbReference>
<feature type="region of interest" description="Disordered" evidence="1">
    <location>
        <begin position="1"/>
        <end position="24"/>
    </location>
</feature>
<sequence length="76" mass="8554">MPTLPTLTSLGKLCGSGRSQQVDRTRIKRTNSVKRISVIEDGRVSEVLYLVPKESVMQQLPFINPDDYYLTESLSP</sequence>
<feature type="non-terminal residue" evidence="2">
    <location>
        <position position="76"/>
    </location>
</feature>
<dbReference type="AlphaFoldDB" id="A0ABD0PYM5"/>
<proteinExistence type="predicted"/>
<gene>
    <name evidence="2" type="ORF">M9458_027427</name>
</gene>
<keyword evidence="3" id="KW-1185">Reference proteome</keyword>
<name>A0ABD0PYM5_CIRMR</name>
<accession>A0ABD0PYM5</accession>
<evidence type="ECO:0000313" key="2">
    <source>
        <dbReference type="EMBL" id="KAL0178533.1"/>
    </source>
</evidence>
<evidence type="ECO:0000313" key="3">
    <source>
        <dbReference type="Proteomes" id="UP001529510"/>
    </source>
</evidence>
<organism evidence="2 3">
    <name type="scientific">Cirrhinus mrigala</name>
    <name type="common">Mrigala</name>
    <dbReference type="NCBI Taxonomy" id="683832"/>
    <lineage>
        <taxon>Eukaryota</taxon>
        <taxon>Metazoa</taxon>
        <taxon>Chordata</taxon>
        <taxon>Craniata</taxon>
        <taxon>Vertebrata</taxon>
        <taxon>Euteleostomi</taxon>
        <taxon>Actinopterygii</taxon>
        <taxon>Neopterygii</taxon>
        <taxon>Teleostei</taxon>
        <taxon>Ostariophysi</taxon>
        <taxon>Cypriniformes</taxon>
        <taxon>Cyprinidae</taxon>
        <taxon>Labeoninae</taxon>
        <taxon>Labeonini</taxon>
        <taxon>Cirrhinus</taxon>
    </lineage>
</organism>
<comment type="caution">
    <text evidence="2">The sequence shown here is derived from an EMBL/GenBank/DDBJ whole genome shotgun (WGS) entry which is preliminary data.</text>
</comment>
<dbReference type="Proteomes" id="UP001529510">
    <property type="component" value="Unassembled WGS sequence"/>
</dbReference>